<evidence type="ECO:0000313" key="3">
    <source>
        <dbReference type="EMBL" id="GGK36215.1"/>
    </source>
</evidence>
<dbReference type="SUPFAM" id="SSF159594">
    <property type="entry name" value="XCC0632-like"/>
    <property type="match status" value="1"/>
</dbReference>
<evidence type="ECO:0000313" key="4">
    <source>
        <dbReference type="Proteomes" id="UP000600449"/>
    </source>
</evidence>
<evidence type="ECO:0000259" key="2">
    <source>
        <dbReference type="Pfam" id="PF03886"/>
    </source>
</evidence>
<organism evidence="3 4">
    <name type="scientific">Salinarimonas ramus</name>
    <dbReference type="NCBI Taxonomy" id="690164"/>
    <lineage>
        <taxon>Bacteria</taxon>
        <taxon>Pseudomonadati</taxon>
        <taxon>Pseudomonadota</taxon>
        <taxon>Alphaproteobacteria</taxon>
        <taxon>Hyphomicrobiales</taxon>
        <taxon>Salinarimonadaceae</taxon>
        <taxon>Salinarimonas</taxon>
    </lineage>
</organism>
<keyword evidence="1" id="KW-0732">Signal</keyword>
<gene>
    <name evidence="3" type="ORF">GCM10011322_24050</name>
</gene>
<feature type="domain" description="ABC-type transport auxiliary lipoprotein component" evidence="2">
    <location>
        <begin position="26"/>
        <end position="183"/>
    </location>
</feature>
<keyword evidence="4" id="KW-1185">Reference proteome</keyword>
<dbReference type="InterPro" id="IPR005586">
    <property type="entry name" value="ABC_trans_aux"/>
</dbReference>
<dbReference type="EMBL" id="BMMF01000006">
    <property type="protein sequence ID" value="GGK36215.1"/>
    <property type="molecule type" value="Genomic_DNA"/>
</dbReference>
<dbReference type="AlphaFoldDB" id="A0A917Q8H9"/>
<dbReference type="Gene3D" id="3.40.50.10610">
    <property type="entry name" value="ABC-type transport auxiliary lipoprotein component"/>
    <property type="match status" value="1"/>
</dbReference>
<protein>
    <recommendedName>
        <fullName evidence="2">ABC-type transport auxiliary lipoprotein component domain-containing protein</fullName>
    </recommendedName>
</protein>
<feature type="signal peptide" evidence="1">
    <location>
        <begin position="1"/>
        <end position="20"/>
    </location>
</feature>
<name>A0A917Q8H9_9HYPH</name>
<proteinExistence type="predicted"/>
<comment type="caution">
    <text evidence="3">The sequence shown here is derived from an EMBL/GenBank/DDBJ whole genome shotgun (WGS) entry which is preliminary data.</text>
</comment>
<dbReference type="Proteomes" id="UP000600449">
    <property type="component" value="Unassembled WGS sequence"/>
</dbReference>
<sequence>MLAAGLALGALAGLAGCASAPALVTYGLAAPVEQVSAPMRLPGLILVVEPSAIELYSSERVVVREADGALSYLPGVQYADQLPALVQTRLVETFENASRLGGVARPGDRVSPDWQLNSSIRTFWVDAQTNLAVVEIAVRAVNESDGSVGAARVFTAQKPVAAIEGRAAMLGLEAALAEVMLEIVRFAGTGRGAA</sequence>
<accession>A0A917Q8H9</accession>
<dbReference type="Pfam" id="PF03886">
    <property type="entry name" value="ABC_trans_aux"/>
    <property type="match status" value="1"/>
</dbReference>
<reference evidence="3 4" key="1">
    <citation type="journal article" date="2014" name="Int. J. Syst. Evol. Microbiol.">
        <title>Complete genome sequence of Corynebacterium casei LMG S-19264T (=DSM 44701T), isolated from a smear-ripened cheese.</title>
        <authorList>
            <consortium name="US DOE Joint Genome Institute (JGI-PGF)"/>
            <person name="Walter F."/>
            <person name="Albersmeier A."/>
            <person name="Kalinowski J."/>
            <person name="Ruckert C."/>
        </authorList>
    </citation>
    <scope>NUCLEOTIDE SEQUENCE [LARGE SCALE GENOMIC DNA]</scope>
    <source>
        <strain evidence="3 4">CGMCC 1.9161</strain>
    </source>
</reference>
<feature type="chain" id="PRO_5038123334" description="ABC-type transport auxiliary lipoprotein component domain-containing protein" evidence="1">
    <location>
        <begin position="21"/>
        <end position="194"/>
    </location>
</feature>
<evidence type="ECO:0000256" key="1">
    <source>
        <dbReference type="SAM" id="SignalP"/>
    </source>
</evidence>